<dbReference type="CDD" id="cd00176">
    <property type="entry name" value="SPEC"/>
    <property type="match status" value="1"/>
</dbReference>
<dbReference type="AlphaFoldDB" id="A0A8J2JQW0"/>
<keyword evidence="1" id="KW-0677">Repeat</keyword>
<evidence type="ECO:0000313" key="2">
    <source>
        <dbReference type="EMBL" id="CAG7723958.1"/>
    </source>
</evidence>
<gene>
    <name evidence="2" type="ORF">AFUS01_LOCUS13011</name>
</gene>
<comment type="caution">
    <text evidence="2">The sequence shown here is derived from an EMBL/GenBank/DDBJ whole genome shotgun (WGS) entry which is preliminary data.</text>
</comment>
<evidence type="ECO:0000256" key="1">
    <source>
        <dbReference type="ARBA" id="ARBA00022737"/>
    </source>
</evidence>
<protein>
    <submittedName>
        <fullName evidence="2">Uncharacterized protein</fullName>
    </submittedName>
</protein>
<dbReference type="GO" id="GO:0005737">
    <property type="term" value="C:cytoplasm"/>
    <property type="evidence" value="ECO:0007669"/>
    <property type="project" value="UniProtKB-ARBA"/>
</dbReference>
<keyword evidence="3" id="KW-1185">Reference proteome</keyword>
<name>A0A8J2JQW0_9HEXA</name>
<dbReference type="EMBL" id="CAJVCH010104177">
    <property type="protein sequence ID" value="CAG7723958.1"/>
    <property type="molecule type" value="Genomic_DNA"/>
</dbReference>
<evidence type="ECO:0000313" key="3">
    <source>
        <dbReference type="Proteomes" id="UP000708208"/>
    </source>
</evidence>
<feature type="non-terminal residue" evidence="2">
    <location>
        <position position="1"/>
    </location>
</feature>
<dbReference type="OrthoDB" id="6018565at2759"/>
<dbReference type="InterPro" id="IPR018159">
    <property type="entry name" value="Spectrin/alpha-actinin"/>
</dbReference>
<dbReference type="PANTHER" id="PTHR11915">
    <property type="entry name" value="SPECTRIN/FILAMIN RELATED CYTOSKELETAL PROTEIN"/>
    <property type="match status" value="1"/>
</dbReference>
<reference evidence="2" key="1">
    <citation type="submission" date="2021-06" db="EMBL/GenBank/DDBJ databases">
        <authorList>
            <person name="Hodson N. C."/>
            <person name="Mongue J. A."/>
            <person name="Jaron S. K."/>
        </authorList>
    </citation>
    <scope>NUCLEOTIDE SEQUENCE</scope>
</reference>
<proteinExistence type="predicted"/>
<dbReference type="SMART" id="SM00150">
    <property type="entry name" value="SPEC"/>
    <property type="match status" value="1"/>
</dbReference>
<feature type="non-terminal residue" evidence="2">
    <location>
        <position position="72"/>
    </location>
</feature>
<accession>A0A8J2JQW0</accession>
<organism evidence="2 3">
    <name type="scientific">Allacma fusca</name>
    <dbReference type="NCBI Taxonomy" id="39272"/>
    <lineage>
        <taxon>Eukaryota</taxon>
        <taxon>Metazoa</taxon>
        <taxon>Ecdysozoa</taxon>
        <taxon>Arthropoda</taxon>
        <taxon>Hexapoda</taxon>
        <taxon>Collembola</taxon>
        <taxon>Symphypleona</taxon>
        <taxon>Sminthuridae</taxon>
        <taxon>Allacma</taxon>
    </lineage>
</organism>
<sequence length="72" mass="8363">QQALVLVQFLRSCDEVLLWISDKEAFVTADEFGTDLEHVEVLQRKFDEFQKDMASQEYRVSDVNIQAEKLIG</sequence>
<dbReference type="Pfam" id="PF00435">
    <property type="entry name" value="Spectrin"/>
    <property type="match status" value="1"/>
</dbReference>
<dbReference type="Proteomes" id="UP000708208">
    <property type="component" value="Unassembled WGS sequence"/>
</dbReference>
<dbReference type="InterPro" id="IPR002017">
    <property type="entry name" value="Spectrin_repeat"/>
</dbReference>